<dbReference type="Proteomes" id="UP000299102">
    <property type="component" value="Unassembled WGS sequence"/>
</dbReference>
<feature type="compositionally biased region" description="Polar residues" evidence="1">
    <location>
        <begin position="14"/>
        <end position="23"/>
    </location>
</feature>
<evidence type="ECO:0000256" key="1">
    <source>
        <dbReference type="SAM" id="MobiDB-lite"/>
    </source>
</evidence>
<proteinExistence type="predicted"/>
<feature type="compositionally biased region" description="Polar residues" evidence="1">
    <location>
        <begin position="74"/>
        <end position="91"/>
    </location>
</feature>
<comment type="caution">
    <text evidence="2">The sequence shown here is derived from an EMBL/GenBank/DDBJ whole genome shotgun (WGS) entry which is preliminary data.</text>
</comment>
<sequence length="91" mass="9994">MNSEPNGALKNETSKTLETSNKLSTKKKPPKQLSANEKVEEQLKAVQSAVENVSERLNSARDPVVQIDLHEQLQPLQKNGGNVISNEDNEG</sequence>
<feature type="region of interest" description="Disordered" evidence="1">
    <location>
        <begin position="72"/>
        <end position="91"/>
    </location>
</feature>
<dbReference type="EMBL" id="BGZK01000181">
    <property type="protein sequence ID" value="GBP26453.1"/>
    <property type="molecule type" value="Genomic_DNA"/>
</dbReference>
<feature type="region of interest" description="Disordered" evidence="1">
    <location>
        <begin position="1"/>
        <end position="37"/>
    </location>
</feature>
<reference evidence="2 3" key="1">
    <citation type="journal article" date="2019" name="Commun. Biol.">
        <title>The bagworm genome reveals a unique fibroin gene that provides high tensile strength.</title>
        <authorList>
            <person name="Kono N."/>
            <person name="Nakamura H."/>
            <person name="Ohtoshi R."/>
            <person name="Tomita M."/>
            <person name="Numata K."/>
            <person name="Arakawa K."/>
        </authorList>
    </citation>
    <scope>NUCLEOTIDE SEQUENCE [LARGE SCALE GENOMIC DNA]</scope>
</reference>
<dbReference type="OrthoDB" id="10022108at2759"/>
<dbReference type="AlphaFoldDB" id="A0A4C1UJ01"/>
<accession>A0A4C1UJ01</accession>
<organism evidence="2 3">
    <name type="scientific">Eumeta variegata</name>
    <name type="common">Bagworm moth</name>
    <name type="synonym">Eumeta japonica</name>
    <dbReference type="NCBI Taxonomy" id="151549"/>
    <lineage>
        <taxon>Eukaryota</taxon>
        <taxon>Metazoa</taxon>
        <taxon>Ecdysozoa</taxon>
        <taxon>Arthropoda</taxon>
        <taxon>Hexapoda</taxon>
        <taxon>Insecta</taxon>
        <taxon>Pterygota</taxon>
        <taxon>Neoptera</taxon>
        <taxon>Endopterygota</taxon>
        <taxon>Lepidoptera</taxon>
        <taxon>Glossata</taxon>
        <taxon>Ditrysia</taxon>
        <taxon>Tineoidea</taxon>
        <taxon>Psychidae</taxon>
        <taxon>Oiketicinae</taxon>
        <taxon>Eumeta</taxon>
    </lineage>
</organism>
<protein>
    <submittedName>
        <fullName evidence="2">Uncharacterized protein</fullName>
    </submittedName>
</protein>
<evidence type="ECO:0000313" key="3">
    <source>
        <dbReference type="Proteomes" id="UP000299102"/>
    </source>
</evidence>
<gene>
    <name evidence="2" type="ORF">EVAR_85955_1</name>
</gene>
<keyword evidence="3" id="KW-1185">Reference proteome</keyword>
<evidence type="ECO:0000313" key="2">
    <source>
        <dbReference type="EMBL" id="GBP26453.1"/>
    </source>
</evidence>
<name>A0A4C1UJ01_EUMVA</name>